<dbReference type="STRING" id="1891926.Fuma_03011"/>
<organism evidence="2 3">
    <name type="scientific">Fuerstiella marisgermanici</name>
    <dbReference type="NCBI Taxonomy" id="1891926"/>
    <lineage>
        <taxon>Bacteria</taxon>
        <taxon>Pseudomonadati</taxon>
        <taxon>Planctomycetota</taxon>
        <taxon>Planctomycetia</taxon>
        <taxon>Planctomycetales</taxon>
        <taxon>Planctomycetaceae</taxon>
        <taxon>Fuerstiella</taxon>
    </lineage>
</organism>
<dbReference type="RefSeq" id="WP_077024858.1">
    <property type="nucleotide sequence ID" value="NZ_CP017641.1"/>
</dbReference>
<feature type="transmembrane region" description="Helical" evidence="1">
    <location>
        <begin position="60"/>
        <end position="81"/>
    </location>
</feature>
<evidence type="ECO:0000256" key="1">
    <source>
        <dbReference type="SAM" id="Phobius"/>
    </source>
</evidence>
<keyword evidence="1" id="KW-1133">Transmembrane helix</keyword>
<gene>
    <name evidence="2" type="ORF">Fuma_03011</name>
</gene>
<proteinExistence type="predicted"/>
<name>A0A1P8WH53_9PLAN</name>
<dbReference type="KEGG" id="fmr:Fuma_03011"/>
<dbReference type="Proteomes" id="UP000187735">
    <property type="component" value="Chromosome"/>
</dbReference>
<dbReference type="PROSITE" id="PS51257">
    <property type="entry name" value="PROKAR_LIPOPROTEIN"/>
    <property type="match status" value="1"/>
</dbReference>
<keyword evidence="1" id="KW-0472">Membrane</keyword>
<dbReference type="EMBL" id="CP017641">
    <property type="protein sequence ID" value="APZ93394.1"/>
    <property type="molecule type" value="Genomic_DNA"/>
</dbReference>
<feature type="transmembrane region" description="Helical" evidence="1">
    <location>
        <begin position="12"/>
        <end position="36"/>
    </location>
</feature>
<evidence type="ECO:0000313" key="3">
    <source>
        <dbReference type="Proteomes" id="UP000187735"/>
    </source>
</evidence>
<evidence type="ECO:0000313" key="2">
    <source>
        <dbReference type="EMBL" id="APZ93394.1"/>
    </source>
</evidence>
<keyword evidence="1" id="KW-0812">Transmembrane</keyword>
<feature type="transmembrane region" description="Helical" evidence="1">
    <location>
        <begin position="93"/>
        <end position="115"/>
    </location>
</feature>
<sequence>MNAPDKTERSLAVKASWISFGLIIGCVCAFLCFSVIDETFRFAHTRHGVLTGFLPRTALWLIWAGTGLAVITGLGSLVLIRRPDITSKAIIGIVARSLIGIIVGLFGCVVMWLIVGHHVIGF</sequence>
<reference evidence="2 3" key="1">
    <citation type="journal article" date="2016" name="Front. Microbiol.">
        <title>Fuerstia marisgermanicae gen. nov., sp. nov., an Unusual Member of the Phylum Planctomycetes from the German Wadden Sea.</title>
        <authorList>
            <person name="Kohn T."/>
            <person name="Heuer A."/>
            <person name="Jogler M."/>
            <person name="Vollmers J."/>
            <person name="Boedeker C."/>
            <person name="Bunk B."/>
            <person name="Rast P."/>
            <person name="Borchert D."/>
            <person name="Glockner I."/>
            <person name="Freese H.M."/>
            <person name="Klenk H.P."/>
            <person name="Overmann J."/>
            <person name="Kaster A.K."/>
            <person name="Rohde M."/>
            <person name="Wiegand S."/>
            <person name="Jogler C."/>
        </authorList>
    </citation>
    <scope>NUCLEOTIDE SEQUENCE [LARGE SCALE GENOMIC DNA]</scope>
    <source>
        <strain evidence="2 3">NH11</strain>
    </source>
</reference>
<keyword evidence="3" id="KW-1185">Reference proteome</keyword>
<accession>A0A1P8WH53</accession>
<protein>
    <submittedName>
        <fullName evidence="2">Uncharacterized protein</fullName>
    </submittedName>
</protein>
<dbReference type="AlphaFoldDB" id="A0A1P8WH53"/>